<feature type="chain" id="PRO_5003679292" description="Transmembrane protein" evidence="1">
    <location>
        <begin position="19"/>
        <end position="79"/>
    </location>
</feature>
<sequence>MMILPGVVIGLQCSLVRCAHISFPSQQELSFEAILCSPSLANLLKGSSPSHSSLHLHTVPPHFEVDPMCGGTEIFSDLS</sequence>
<reference evidence="2" key="1">
    <citation type="submission" date="2012-05" db="EMBL/GenBank/DDBJ databases">
        <authorList>
            <person name="Krishnakumar V."/>
            <person name="Cheung F."/>
            <person name="Xiao Y."/>
            <person name="Chan A."/>
            <person name="Moskal W.A."/>
            <person name="Town C.D."/>
        </authorList>
    </citation>
    <scope>NUCLEOTIDE SEQUENCE</scope>
</reference>
<accession>I3S7R2</accession>
<evidence type="ECO:0008006" key="3">
    <source>
        <dbReference type="Google" id="ProtNLM"/>
    </source>
</evidence>
<evidence type="ECO:0000313" key="2">
    <source>
        <dbReference type="EMBL" id="AFK36304.1"/>
    </source>
</evidence>
<protein>
    <recommendedName>
        <fullName evidence="3">Transmembrane protein</fullName>
    </recommendedName>
</protein>
<feature type="signal peptide" evidence="1">
    <location>
        <begin position="1"/>
        <end position="18"/>
    </location>
</feature>
<keyword evidence="1" id="KW-0732">Signal</keyword>
<dbReference type="AlphaFoldDB" id="I3S7R2"/>
<proteinExistence type="evidence at transcript level"/>
<dbReference type="EMBL" id="BT136509">
    <property type="protein sequence ID" value="AFK36304.1"/>
    <property type="molecule type" value="mRNA"/>
</dbReference>
<name>I3S7R2_MEDTR</name>
<organism evidence="2">
    <name type="scientific">Medicago truncatula</name>
    <name type="common">Barrel medic</name>
    <name type="synonym">Medicago tribuloides</name>
    <dbReference type="NCBI Taxonomy" id="3880"/>
    <lineage>
        <taxon>Eukaryota</taxon>
        <taxon>Viridiplantae</taxon>
        <taxon>Streptophyta</taxon>
        <taxon>Embryophyta</taxon>
        <taxon>Tracheophyta</taxon>
        <taxon>Spermatophyta</taxon>
        <taxon>Magnoliopsida</taxon>
        <taxon>eudicotyledons</taxon>
        <taxon>Gunneridae</taxon>
        <taxon>Pentapetalae</taxon>
        <taxon>rosids</taxon>
        <taxon>fabids</taxon>
        <taxon>Fabales</taxon>
        <taxon>Fabaceae</taxon>
        <taxon>Papilionoideae</taxon>
        <taxon>50 kb inversion clade</taxon>
        <taxon>NPAAA clade</taxon>
        <taxon>Hologalegina</taxon>
        <taxon>IRL clade</taxon>
        <taxon>Trifolieae</taxon>
        <taxon>Medicago</taxon>
    </lineage>
</organism>
<evidence type="ECO:0000256" key="1">
    <source>
        <dbReference type="SAM" id="SignalP"/>
    </source>
</evidence>